<evidence type="ECO:0000313" key="2">
    <source>
        <dbReference type="EMBL" id="CAI5445729.1"/>
    </source>
</evidence>
<proteinExistence type="predicted"/>
<feature type="domain" description="AD" evidence="1">
    <location>
        <begin position="81"/>
        <end position="188"/>
    </location>
</feature>
<evidence type="ECO:0000259" key="1">
    <source>
        <dbReference type="PROSITE" id="PS52001"/>
    </source>
</evidence>
<reference evidence="2" key="1">
    <citation type="submission" date="2022-11" db="EMBL/GenBank/DDBJ databases">
        <authorList>
            <person name="Kikuchi T."/>
        </authorList>
    </citation>
    <scope>NUCLEOTIDE SEQUENCE</scope>
    <source>
        <strain evidence="2">PS1010</strain>
    </source>
</reference>
<dbReference type="PROSITE" id="PS52001">
    <property type="entry name" value="AD"/>
    <property type="match status" value="1"/>
</dbReference>
<dbReference type="PANTHER" id="PTHR13542">
    <property type="entry name" value="LSM12 HOMOLOG"/>
    <property type="match status" value="1"/>
</dbReference>
<keyword evidence="3" id="KW-1185">Reference proteome</keyword>
<dbReference type="SMART" id="SM00995">
    <property type="entry name" value="AD"/>
    <property type="match status" value="1"/>
</dbReference>
<dbReference type="InterPro" id="IPR039683">
    <property type="entry name" value="Lsm12-like"/>
</dbReference>
<dbReference type="Pfam" id="PF21166">
    <property type="entry name" value="LSM12_LSM"/>
    <property type="match status" value="1"/>
</dbReference>
<organism evidence="2 3">
    <name type="scientific">Caenorhabditis angaria</name>
    <dbReference type="NCBI Taxonomy" id="860376"/>
    <lineage>
        <taxon>Eukaryota</taxon>
        <taxon>Metazoa</taxon>
        <taxon>Ecdysozoa</taxon>
        <taxon>Nematoda</taxon>
        <taxon>Chromadorea</taxon>
        <taxon>Rhabditida</taxon>
        <taxon>Rhabditina</taxon>
        <taxon>Rhabditomorpha</taxon>
        <taxon>Rhabditoidea</taxon>
        <taxon>Rhabditidae</taxon>
        <taxon>Peloderinae</taxon>
        <taxon>Caenorhabditis</taxon>
    </lineage>
</organism>
<dbReference type="Pfam" id="PF09793">
    <property type="entry name" value="AD"/>
    <property type="match status" value="1"/>
</dbReference>
<dbReference type="Proteomes" id="UP001152747">
    <property type="component" value="Unassembled WGS sequence"/>
</dbReference>
<evidence type="ECO:0000313" key="3">
    <source>
        <dbReference type="Proteomes" id="UP001152747"/>
    </source>
</evidence>
<gene>
    <name evidence="2" type="ORF">CAMP_LOCUS8366</name>
</gene>
<dbReference type="AlphaFoldDB" id="A0A9P1IHQ9"/>
<dbReference type="InterPro" id="IPR048478">
    <property type="entry name" value="LSM12_LSM"/>
</dbReference>
<dbReference type="EMBL" id="CANHGI010000003">
    <property type="protein sequence ID" value="CAI5445729.1"/>
    <property type="molecule type" value="Genomic_DNA"/>
</dbReference>
<accession>A0A9P1IHQ9</accession>
<dbReference type="OrthoDB" id="1057137at2759"/>
<protein>
    <recommendedName>
        <fullName evidence="1">AD domain-containing protein</fullName>
    </recommendedName>
</protein>
<sequence length="203" mass="22472">MVTMGGQALPVGSIVAFNTINNGQVEGQVVCFDPALKVLVIRNKDSVSKKPILRVFNMSSVSEIRLKSEPTNVQVIEELLSSCNFTGKKVHERISTSIALRSTELMPSDKISIHGQKAFLQLKKTIADTLWDGENIRVVGLILVKSPYNGDSVEIIKSEVRSDSDDSKARTALAQVRKILSKPFSSYEERQRPEFLQSTQIPV</sequence>
<name>A0A9P1IHQ9_9PELO</name>
<dbReference type="InterPro" id="IPR019181">
    <property type="entry name" value="LSM12_ABD"/>
</dbReference>
<dbReference type="InterPro" id="IPR047574">
    <property type="entry name" value="AD"/>
</dbReference>
<comment type="caution">
    <text evidence="2">The sequence shown here is derived from an EMBL/GenBank/DDBJ whole genome shotgun (WGS) entry which is preliminary data.</text>
</comment>